<keyword evidence="4" id="KW-1185">Reference proteome</keyword>
<feature type="compositionally biased region" description="Pro residues" evidence="2">
    <location>
        <begin position="2236"/>
        <end position="2254"/>
    </location>
</feature>
<dbReference type="SUPFAM" id="SSF102405">
    <property type="entry name" value="MCP/YpsA-like"/>
    <property type="match status" value="1"/>
</dbReference>
<feature type="region of interest" description="Disordered" evidence="2">
    <location>
        <begin position="2693"/>
        <end position="2713"/>
    </location>
</feature>
<dbReference type="InterPro" id="IPR029044">
    <property type="entry name" value="Nucleotide-diphossugar_trans"/>
</dbReference>
<feature type="compositionally biased region" description="Pro residues" evidence="2">
    <location>
        <begin position="2693"/>
        <end position="2703"/>
    </location>
</feature>
<dbReference type="Gene3D" id="3.40.50.450">
    <property type="match status" value="1"/>
</dbReference>
<feature type="region of interest" description="Disordered" evidence="2">
    <location>
        <begin position="1776"/>
        <end position="1809"/>
    </location>
</feature>
<feature type="region of interest" description="Disordered" evidence="2">
    <location>
        <begin position="1319"/>
        <end position="1359"/>
    </location>
</feature>
<protein>
    <submittedName>
        <fullName evidence="3">Uncharacterized protein</fullName>
    </submittedName>
</protein>
<accession>A0A150G6I6</accession>
<dbReference type="EMBL" id="LSYV01000055">
    <property type="protein sequence ID" value="KXZ45448.1"/>
    <property type="molecule type" value="Genomic_DNA"/>
</dbReference>
<keyword evidence="1" id="KW-0945">Host-virus interaction</keyword>
<organism evidence="3 4">
    <name type="scientific">Gonium pectorale</name>
    <name type="common">Green alga</name>
    <dbReference type="NCBI Taxonomy" id="33097"/>
    <lineage>
        <taxon>Eukaryota</taxon>
        <taxon>Viridiplantae</taxon>
        <taxon>Chlorophyta</taxon>
        <taxon>core chlorophytes</taxon>
        <taxon>Chlorophyceae</taxon>
        <taxon>CS clade</taxon>
        <taxon>Chlamydomonadales</taxon>
        <taxon>Volvocaceae</taxon>
        <taxon>Gonium</taxon>
    </lineage>
</organism>
<feature type="compositionally biased region" description="Low complexity" evidence="2">
    <location>
        <begin position="2899"/>
        <end position="2917"/>
    </location>
</feature>
<name>A0A150G6I6_GONPE</name>
<dbReference type="PANTHER" id="PTHR13037:SF24">
    <property type="entry name" value="POLYCOMB PROTEIN PCL-RELATED"/>
    <property type="match status" value="1"/>
</dbReference>
<feature type="compositionally biased region" description="Low complexity" evidence="2">
    <location>
        <begin position="2255"/>
        <end position="2286"/>
    </location>
</feature>
<feature type="region of interest" description="Disordered" evidence="2">
    <location>
        <begin position="501"/>
        <end position="586"/>
    </location>
</feature>
<feature type="region of interest" description="Disordered" evidence="2">
    <location>
        <begin position="2041"/>
        <end position="2067"/>
    </location>
</feature>
<dbReference type="SUPFAM" id="SSF53448">
    <property type="entry name" value="Nucleotide-diphospho-sugar transferases"/>
    <property type="match status" value="1"/>
</dbReference>
<feature type="compositionally biased region" description="Pro residues" evidence="2">
    <location>
        <begin position="2873"/>
        <end position="2882"/>
    </location>
</feature>
<feature type="compositionally biased region" description="Gly residues" evidence="2">
    <location>
        <begin position="3082"/>
        <end position="3102"/>
    </location>
</feature>
<evidence type="ECO:0000256" key="2">
    <source>
        <dbReference type="SAM" id="MobiDB-lite"/>
    </source>
</evidence>
<feature type="region of interest" description="Disordered" evidence="2">
    <location>
        <begin position="2232"/>
        <end position="2317"/>
    </location>
</feature>
<feature type="region of interest" description="Disordered" evidence="2">
    <location>
        <begin position="821"/>
        <end position="850"/>
    </location>
</feature>
<feature type="compositionally biased region" description="Basic and acidic residues" evidence="2">
    <location>
        <begin position="2051"/>
        <end position="2065"/>
    </location>
</feature>
<feature type="region of interest" description="Disordered" evidence="2">
    <location>
        <begin position="3077"/>
        <end position="3104"/>
    </location>
</feature>
<feature type="region of interest" description="Disordered" evidence="2">
    <location>
        <begin position="1021"/>
        <end position="1046"/>
    </location>
</feature>
<feature type="compositionally biased region" description="Pro residues" evidence="2">
    <location>
        <begin position="1077"/>
        <end position="1093"/>
    </location>
</feature>
<feature type="region of interest" description="Disordered" evidence="2">
    <location>
        <begin position="1536"/>
        <end position="1562"/>
    </location>
</feature>
<dbReference type="OrthoDB" id="552896at2759"/>
<feature type="compositionally biased region" description="Gly residues" evidence="2">
    <location>
        <begin position="1349"/>
        <end position="1359"/>
    </location>
</feature>
<reference evidence="4" key="1">
    <citation type="journal article" date="2016" name="Nat. Commun.">
        <title>The Gonium pectorale genome demonstrates co-option of cell cycle regulation during the evolution of multicellularity.</title>
        <authorList>
            <person name="Hanschen E.R."/>
            <person name="Marriage T.N."/>
            <person name="Ferris P.J."/>
            <person name="Hamaji T."/>
            <person name="Toyoda A."/>
            <person name="Fujiyama A."/>
            <person name="Neme R."/>
            <person name="Noguchi H."/>
            <person name="Minakuchi Y."/>
            <person name="Suzuki M."/>
            <person name="Kawai-Toyooka H."/>
            <person name="Smith D.R."/>
            <person name="Sparks H."/>
            <person name="Anderson J."/>
            <person name="Bakaric R."/>
            <person name="Luria V."/>
            <person name="Karger A."/>
            <person name="Kirschner M.W."/>
            <person name="Durand P.M."/>
            <person name="Michod R.E."/>
            <person name="Nozaki H."/>
            <person name="Olson B.J."/>
        </authorList>
    </citation>
    <scope>NUCLEOTIDE SEQUENCE [LARGE SCALE GENOMIC DNA]</scope>
    <source>
        <strain evidence="4">NIES-2863</strain>
    </source>
</reference>
<feature type="region of interest" description="Disordered" evidence="2">
    <location>
        <begin position="242"/>
        <end position="265"/>
    </location>
</feature>
<evidence type="ECO:0000313" key="3">
    <source>
        <dbReference type="EMBL" id="KXZ45448.1"/>
    </source>
</evidence>
<sequence>MSGGKGAQQPPPPLVVALVATCGRPRLLWRRCIPSILRQTRPPAAIILVDDSRDPGMQGHNTSQANLHNCLLPAVGAPVAGQATAPPRPPRIFHVGNALTPGASGAWNTGLLLLAESVTHGSLLLRGAAPCTSAAGAGAGAPGAQELLVEELSAALRCGCGGVGAAATSPPRQVAGRRGGVVAGGLHNTWVAILDDDDAWEPNHLEACLAAAAAAAAASHQPAADMVVSGLLRYEHDGEDGCDGTYDDGGGGGSTSPAGHPAGASAAARLTSFPLATQQLPPQPVPQPVPPEGPLDARCFLTDNPGIQGSNLFVRLGTLLRAGLFDEWLPSTTDRDLCIRLAHVRARSAHTGLHTVRHFAPPGQPAATATVAAAVYLATTMTPFAATPGAVSGGGGDGGVSGFAVRPRLSHRGSAAKRLGLRRFYAKWRPDMTADEAARFRARAWGLFGVAIHDEDLSALADPDADPEDEQAAAAAETEAVAVAEADAVAAAASELSCALGSAEASGPPDGPLPAASTAGGDGTKAAGAATAEAAAGEVRKPQATPPPADVGMAGAVPAPGLAYAPRPPSQLPPSSPPPPPPPPLLLVAGVATHEPATLAPLLGDLAELRAAAGDELLGGLAVLVLENGHGNGNDSGGGGSMGRELEVLASEARDKGLLVLCYSRGFQLELCRAVLATAAAAADTSSASPTMAAVAAAGLGAASAAAGPLPGPLLPLDVARAVVAAAAASGPAATLPIGVTRTLLQHLLHWFVETEVPPRLRGSAVAWVLDDDKRLPRLPRLPGPAHRCARHCCARPARTAAPAAAAAAAATTAPAAAAQGVTSCRPSPQPARLSATSGDAAPPHEAQPKVDPGFLAVLQQLRHAPGAGAGPPDVVLGADSGAPPLPAASCSRLALLDLATALRRHAATYRSAAAAAGAGAAAPPPGAAAAAPTADSAAAAAATAFNGWAKARWPEHYYDLSTAHSDHLEVPLMLPPPPPLLLPAPPLLPASPGMERPFAVVGVPTSGWVPGIGGSGCDSATGGAGGTVDGSSTDGSASGGASGRAGDGDPVLGLLADAAHSLLSGAPFLRGLLPPAQDPFSPPPSPGPPRPAALPSLHRGGSTFVFQPAALRMPQQAFACRRSDMLWCVALRAAGLRVVRCAELAVEHHRAAAEWRPRESSVRVPEKPVFPDPIPDPSTTASNLAVRAAAAAAVTAAPGCGRESDGGCASYADGGAAAATGEVPDVAHGAPPPPAARASRGSSAMGLTQGSSGCPDDDGAGGLPGAALPPFFAKLVGDCEGHALYRALQDATAAAAAGHGQHATPASTAAPAAATAATAASAGNRRDTFPVDGAPSGAGAGGRDDGRGACGVGGGSGEPGGTAAAELLAGFLAHLRRRAVQVLRSFTRAAGLVDQVRASLERLDLGVGLEPPLPPPPPPCADPPGRNAPALAAVDAMSPSASASWVAAAEEQGDRPAAAGAAGAGAEADAAAPGAADRAAALRSLRAACDELEALYGSTANLDALMARLLLRDQQRDEGIVRAVLRQAPRHVSAAEQALGPASSCDLKPPEPATLPGASDGATTALANAPDASRPMLAQHFGDCLAHCGRAAASRLAGVPASGAAALVCVGRGQEGCVLAWPDGFPAGGDGGGGSSGCGGEGGGRDGGCGDDGGGGRDGGGGPLFKYMWHVAARVAQQPPGRRAFLRDLPRRLSTSPGRCLYRVTKWLDDGPAALAVYGKYELRGVVLSSLVDADGGDGDGHMCDGGLLLRLARECLAAGVALGNIHPRNMILLPPPPPGHSESPAPSAEAAVPQPPLPFSSAGVGPPASAADAAGPLAAVRRRSAELRFIDVGCDWGPATAADVDRMLKRLYVCWRWWRREDLPRLLTATLAEDAADVLPELTGYRRFRTAVYGGYDAPEATLMPYVLRTARARDSFPNPRSRPSGTVAAPPGLDRPTYVAAVLDYGAGDRAKLLAALDAELPPGVALVGCDPWVGRPSRWSPEAAEAAGRCCARWTPDCGAAALMHAYDVVVCTLVLCVLEKRREYLRALSDLAAALRPPTAAPPRPTAREHQRASCPHSDDDSANCGGGVLVLAVCNPFFTHHGHTVLQERDPGGASDDCAPVGAAAAAGGCGALDGRTAGDGGDPRGGCEDGGGGGGAFDYWRCVAWTKRLRSWPLPGLHKRAKQVSGGGAEEAYGAVRRDVHRPLEALLLDLARVGLQLISLEQTEALDPAFLDQPASDFMLLTLRRVGNPPPPAPPPPPSRPRPLSPIQPAASPAPSTASRGADSGAAAAPSAGTATAAVRSPGVTSASAATGEASLTPDPAPGPAAAAAGDPRVGLLIKACALDHERIRQQVLHLTSQLTDPELPFAVVAVAMDPHPGPFARQHCPPDATALLRELRLLQRLGVIDEVLRGSPAGSPEVLALNERWFGLRGCAASHSAEGSPTSSALQALELLHSARHACDLVLQVDCDMVVFHTASASAATAAAGRGAAGPAAAPARGARGYLRRMVDLLRADPAAVTVALDALPAWPREEGGAPSPLPPPPPGATFCGVGGPWRVEVRGCLLHLPRLMALLPLPVSPPPPSSLAPPTPPSCLSRHVASGAAVSAAGGACHSTAAPEGKGDMPGSGITTATTAVNATTASIVTTVAAATAAAAASALAPPRWYRALDAAVAQSRGGVRSYRGACAGLLAAVHPPNATVKALPPDAVPLRPPPSPAKGGASGADGGDIGDPHAGVLWDVLYAAAAYGRWPAAAQGCRMDVAGGAAEWSAAALARREELVVVVCGRNDIDPRRVGVVVVDDASDRGACGQYMEALCRRMLPPAWATQVAFVRFTRRRRVLANTDWAVRHLVASPQAVVVTLDADDCLASPAALSAVAAAHRGTAPSQPPPSPSPPSARQGVGLGRGQGRGGNTRATAATPAALNGGSGATGRRSAACASFGRAGGAAVAGAAKGGGGGGGGGHDEPHDVVIAGQLRTDRTDDPAASGFGTARVVFGGPARQRALRGGGEATGWFRDLANDWAFMVPIAEMAAAPAVLPAPLYLYEPSRRACPPAALREAREPAICAIMALPPYCPAHGAACVCRHGQRRNHERSGGSGGGEGSGDGGDGGGGGDGSDARAATAAFSTACPLVLGRRPLVAVVGDANLAAERVADRQEKARLAFEVGRLLVEAGCRVLTGGEGGVMEAACRGARAAAAYCDGDCVALLRGAREPNQLGGEGQQPPTVNRFIDVPVATGMGEMRNALIGAAADAVVAVGGGPGTLSELSFAWMARAAAVVALTGVGGLSGELAGRRLDGRPPVGRRVAGAGSAAEAVAAVVAALRGAGLLLR</sequence>
<dbReference type="Proteomes" id="UP000075714">
    <property type="component" value="Unassembled WGS sequence"/>
</dbReference>
<evidence type="ECO:0000256" key="1">
    <source>
        <dbReference type="ARBA" id="ARBA00022581"/>
    </source>
</evidence>
<feature type="region of interest" description="Disordered" evidence="2">
    <location>
        <begin position="1223"/>
        <end position="1262"/>
    </location>
</feature>
<gene>
    <name evidence="3" type="ORF">GPECTOR_54g189</name>
</gene>
<dbReference type="InterPro" id="IPR041164">
    <property type="entry name" value="LDcluster4"/>
</dbReference>
<feature type="compositionally biased region" description="Low complexity" evidence="2">
    <location>
        <begin position="515"/>
        <end position="537"/>
    </location>
</feature>
<evidence type="ECO:0000313" key="4">
    <source>
        <dbReference type="Proteomes" id="UP000075714"/>
    </source>
</evidence>
<feature type="region of interest" description="Disordered" evidence="2">
    <location>
        <begin position="1075"/>
        <end position="1100"/>
    </location>
</feature>
<dbReference type="PANTHER" id="PTHR13037">
    <property type="entry name" value="FORMIN"/>
    <property type="match status" value="1"/>
</dbReference>
<dbReference type="Gene3D" id="3.90.550.10">
    <property type="entry name" value="Spore Coat Polysaccharide Biosynthesis Protein SpsA, Chain A"/>
    <property type="match status" value="1"/>
</dbReference>
<feature type="compositionally biased region" description="Pro residues" evidence="2">
    <location>
        <begin position="566"/>
        <end position="585"/>
    </location>
</feature>
<proteinExistence type="predicted"/>
<feature type="region of interest" description="Disordered" evidence="2">
    <location>
        <begin position="2865"/>
        <end position="2917"/>
    </location>
</feature>
<feature type="compositionally biased region" description="Gly residues" evidence="2">
    <location>
        <begin position="2888"/>
        <end position="2898"/>
    </location>
</feature>
<feature type="compositionally biased region" description="Low complexity" evidence="2">
    <location>
        <begin position="1782"/>
        <end position="1794"/>
    </location>
</feature>
<comment type="caution">
    <text evidence="3">The sequence shown here is derived from an EMBL/GenBank/DDBJ whole genome shotgun (WGS) entry which is preliminary data.</text>
</comment>
<feature type="compositionally biased region" description="Low complexity" evidence="2">
    <location>
        <begin position="255"/>
        <end position="265"/>
    </location>
</feature>
<dbReference type="Pfam" id="PF18306">
    <property type="entry name" value="LDcluster4"/>
    <property type="match status" value="1"/>
</dbReference>